<name>A0A239N6M6_9NOCA</name>
<dbReference type="Proteomes" id="UP000198327">
    <property type="component" value="Unassembled WGS sequence"/>
</dbReference>
<evidence type="ECO:0000256" key="1">
    <source>
        <dbReference type="SAM" id="SignalP"/>
    </source>
</evidence>
<dbReference type="GO" id="GO:0043190">
    <property type="term" value="C:ATP-binding cassette (ABC) transporter complex"/>
    <property type="evidence" value="ECO:0007669"/>
    <property type="project" value="InterPro"/>
</dbReference>
<accession>A0A239N6M6</accession>
<evidence type="ECO:0000313" key="4">
    <source>
        <dbReference type="Proteomes" id="UP000198327"/>
    </source>
</evidence>
<dbReference type="Gene3D" id="3.40.190.10">
    <property type="entry name" value="Periplasmic binding protein-like II"/>
    <property type="match status" value="1"/>
</dbReference>
<dbReference type="Gene3D" id="3.10.105.10">
    <property type="entry name" value="Dipeptide-binding Protein, Domain 3"/>
    <property type="match status" value="1"/>
</dbReference>
<protein>
    <submittedName>
        <fullName evidence="3">Peptide/nickel transport system substrate-binding protein</fullName>
    </submittedName>
</protein>
<dbReference type="InterPro" id="IPR000914">
    <property type="entry name" value="SBP_5_dom"/>
</dbReference>
<proteinExistence type="predicted"/>
<gene>
    <name evidence="3" type="ORF">SAMN05421642_12939</name>
</gene>
<dbReference type="PROSITE" id="PS51257">
    <property type="entry name" value="PROKAR_LIPOPROTEIN"/>
    <property type="match status" value="1"/>
</dbReference>
<feature type="signal peptide" evidence="1">
    <location>
        <begin position="1"/>
        <end position="21"/>
    </location>
</feature>
<evidence type="ECO:0000259" key="2">
    <source>
        <dbReference type="Pfam" id="PF00496"/>
    </source>
</evidence>
<dbReference type="PANTHER" id="PTHR30290">
    <property type="entry name" value="PERIPLASMIC BINDING COMPONENT OF ABC TRANSPORTER"/>
    <property type="match status" value="1"/>
</dbReference>
<dbReference type="Pfam" id="PF00496">
    <property type="entry name" value="SBP_bac_5"/>
    <property type="match status" value="1"/>
</dbReference>
<dbReference type="RefSeq" id="WP_089252436.1">
    <property type="nucleotide sequence ID" value="NZ_FZOW01000029.1"/>
</dbReference>
<dbReference type="EMBL" id="FZOW01000029">
    <property type="protein sequence ID" value="SNT49838.1"/>
    <property type="molecule type" value="Genomic_DNA"/>
</dbReference>
<keyword evidence="4" id="KW-1185">Reference proteome</keyword>
<dbReference type="InterPro" id="IPR030678">
    <property type="entry name" value="Peptide/Ni-bd"/>
</dbReference>
<keyword evidence="1" id="KW-0732">Signal</keyword>
<dbReference type="GO" id="GO:0042597">
    <property type="term" value="C:periplasmic space"/>
    <property type="evidence" value="ECO:0007669"/>
    <property type="project" value="UniProtKB-ARBA"/>
</dbReference>
<dbReference type="GO" id="GO:0015833">
    <property type="term" value="P:peptide transport"/>
    <property type="evidence" value="ECO:0007669"/>
    <property type="project" value="TreeGrafter"/>
</dbReference>
<reference evidence="4" key="1">
    <citation type="submission" date="2017-06" db="EMBL/GenBank/DDBJ databases">
        <authorList>
            <person name="Varghese N."/>
            <person name="Submissions S."/>
        </authorList>
    </citation>
    <scope>NUCLEOTIDE SEQUENCE [LARGE SCALE GENOMIC DNA]</scope>
    <source>
        <strain evidence="4">JCM 23211</strain>
    </source>
</reference>
<feature type="domain" description="Solute-binding protein family 5" evidence="2">
    <location>
        <begin position="82"/>
        <end position="439"/>
    </location>
</feature>
<dbReference type="InterPro" id="IPR039424">
    <property type="entry name" value="SBP_5"/>
</dbReference>
<dbReference type="PIRSF" id="PIRSF002741">
    <property type="entry name" value="MppA"/>
    <property type="match status" value="1"/>
</dbReference>
<feature type="chain" id="PRO_5038697599" evidence="1">
    <location>
        <begin position="22"/>
        <end position="535"/>
    </location>
</feature>
<dbReference type="GO" id="GO:1904680">
    <property type="term" value="F:peptide transmembrane transporter activity"/>
    <property type="evidence" value="ECO:0007669"/>
    <property type="project" value="TreeGrafter"/>
</dbReference>
<dbReference type="SUPFAM" id="SSF53850">
    <property type="entry name" value="Periplasmic binding protein-like II"/>
    <property type="match status" value="1"/>
</dbReference>
<organism evidence="3 4">
    <name type="scientific">Rhodococcoides kyotonense</name>
    <dbReference type="NCBI Taxonomy" id="398843"/>
    <lineage>
        <taxon>Bacteria</taxon>
        <taxon>Bacillati</taxon>
        <taxon>Actinomycetota</taxon>
        <taxon>Actinomycetes</taxon>
        <taxon>Mycobacteriales</taxon>
        <taxon>Nocardiaceae</taxon>
        <taxon>Rhodococcoides</taxon>
    </lineage>
</organism>
<dbReference type="AlphaFoldDB" id="A0A239N6M6"/>
<evidence type="ECO:0000313" key="3">
    <source>
        <dbReference type="EMBL" id="SNT49838.1"/>
    </source>
</evidence>
<sequence>MNFGPKLRAATALAASVLVLAGCGGNAESASSDESSTPRSGGSITVGIIPACGLDKAQTSGCNFANVEVVDNLTEQLPDTGEVVPWLAESWDIADDGKSYTFHLKDGVTFSNGETLDAAAVKLNFDNVVELGKQGRAFQSSAYLQGYRESVVVDPLTLRVDFDIAKAGFLQALSEKPLGIIAPETITTKTPEDRLAFGVIGSGPFVIDEVVPDQKIVVSRRDDYEWSSPKNDHTGPAYLDQVTFQILPEDLVRTGALLSGQIQVSTTIPSNDVDSIRGQGFDIVSRSSAGVVYTYYPNVTDPILSDEAVRKALQLSLDRQEIHDTVFNEFQTVPSSILSTTHPNYTDLSDDLSQNQDEARRILDDAGWREGSDGVREKDGRKLSVAIQFSANGDKPIHELAQQQLRAVGIDFQLQQITAAEALANRNSGQWQLQYGNLTRPDADVLVSAFDPTYSNYFKASYDPELEGLLDTQASELDDTKRGELADRIQQIIVERGYAFPVTEGSQTQAAPPTVHGLSFQAPWWPSFVDAWIEE</sequence>
<dbReference type="CDD" id="cd08492">
    <property type="entry name" value="PBP2_NikA_DppA_OppA_like_15"/>
    <property type="match status" value="1"/>
</dbReference>
<dbReference type="OrthoDB" id="9796817at2"/>